<dbReference type="SMART" id="SM00354">
    <property type="entry name" value="HTH_LACI"/>
    <property type="match status" value="1"/>
</dbReference>
<dbReference type="Proteomes" id="UP001285921">
    <property type="component" value="Unassembled WGS sequence"/>
</dbReference>
<dbReference type="Gene3D" id="1.10.260.40">
    <property type="entry name" value="lambda repressor-like DNA-binding domains"/>
    <property type="match status" value="1"/>
</dbReference>
<keyword evidence="6" id="KW-1185">Reference proteome</keyword>
<organism evidence="5 6">
    <name type="scientific">Paenibacillus glycanilyticus</name>
    <dbReference type="NCBI Taxonomy" id="126569"/>
    <lineage>
        <taxon>Bacteria</taxon>
        <taxon>Bacillati</taxon>
        <taxon>Bacillota</taxon>
        <taxon>Bacilli</taxon>
        <taxon>Bacillales</taxon>
        <taxon>Paenibacillaceae</taxon>
        <taxon>Paenibacillus</taxon>
    </lineage>
</organism>
<dbReference type="InterPro" id="IPR010982">
    <property type="entry name" value="Lambda_DNA-bd_dom_sf"/>
</dbReference>
<dbReference type="CDD" id="cd01544">
    <property type="entry name" value="PBP1_GalR"/>
    <property type="match status" value="1"/>
</dbReference>
<reference evidence="5 6" key="1">
    <citation type="submission" date="2023-05" db="EMBL/GenBank/DDBJ databases">
        <title>Draft genome of Paenibacillus sp. CCS26.</title>
        <authorList>
            <person name="Akita H."/>
            <person name="Shinto Y."/>
            <person name="Kimura Z."/>
        </authorList>
    </citation>
    <scope>NUCLEOTIDE SEQUENCE [LARGE SCALE GENOMIC DNA]</scope>
    <source>
        <strain evidence="5 6">CCS26</strain>
    </source>
</reference>
<dbReference type="PROSITE" id="PS50932">
    <property type="entry name" value="HTH_LACI_2"/>
    <property type="match status" value="1"/>
</dbReference>
<keyword evidence="2" id="KW-0238">DNA-binding</keyword>
<dbReference type="InterPro" id="IPR046335">
    <property type="entry name" value="LacI/GalR-like_sensor"/>
</dbReference>
<evidence type="ECO:0000256" key="3">
    <source>
        <dbReference type="ARBA" id="ARBA00023163"/>
    </source>
</evidence>
<feature type="domain" description="HTH lacI-type" evidence="4">
    <location>
        <begin position="3"/>
        <end position="59"/>
    </location>
</feature>
<protein>
    <submittedName>
        <fullName evidence="5">HTH-type transcriptional regulator MsmR</fullName>
    </submittedName>
</protein>
<dbReference type="PROSITE" id="PS00356">
    <property type="entry name" value="HTH_LACI_1"/>
    <property type="match status" value="1"/>
</dbReference>
<comment type="caution">
    <text evidence="5">The sequence shown here is derived from an EMBL/GenBank/DDBJ whole genome shotgun (WGS) entry which is preliminary data.</text>
</comment>
<keyword evidence="3" id="KW-0804">Transcription</keyword>
<dbReference type="SUPFAM" id="SSF47413">
    <property type="entry name" value="lambda repressor-like DNA-binding domains"/>
    <property type="match status" value="1"/>
</dbReference>
<accession>A0ABQ6NTL6</accession>
<gene>
    <name evidence="5" type="primary">msmR_4</name>
    <name evidence="5" type="ORF">PghCCS26_45150</name>
</gene>
<dbReference type="Gene3D" id="3.40.50.2300">
    <property type="match status" value="2"/>
</dbReference>
<dbReference type="SUPFAM" id="SSF53822">
    <property type="entry name" value="Periplasmic binding protein-like I"/>
    <property type="match status" value="1"/>
</dbReference>
<sequence length="349" mass="39402">MMAKLKDIAEQVGVSISTVSRVMKNDSTRSVSEETRKKIWEVAEKLGYKANRAEKLGKSDNKLMVHIGCVVAIPQNKYNNPYFSVILEGIEKALTESGLRLDFVYSIENQQDIQQLQALVKEHRIDGMIIVERIDADAYQWIKQNVKAVVGVDLADRTIPVVCYDREAAAKEAVQHLIKQGHKQIGYIGGPELNDPFRQEKRFLGYQSAMREAGLELNDNWIIDVKWDVSLSYELTKQAFEKKGYSPTAIFAASDMMAIAAMRAASERGLRIPEDIAVAGVDNIEISEFTSPPLTTIHVPKLEMGMYAVKLLLDYLNHQYSLPVRMTIPYRMVYRRSSESQQPAVSTVQ</sequence>
<name>A0ABQ6NTL6_9BACL</name>
<dbReference type="CDD" id="cd01392">
    <property type="entry name" value="HTH_LacI"/>
    <property type="match status" value="1"/>
</dbReference>
<evidence type="ECO:0000259" key="4">
    <source>
        <dbReference type="PROSITE" id="PS50932"/>
    </source>
</evidence>
<dbReference type="Pfam" id="PF00356">
    <property type="entry name" value="LacI"/>
    <property type="match status" value="1"/>
</dbReference>
<keyword evidence="1" id="KW-0805">Transcription regulation</keyword>
<dbReference type="InterPro" id="IPR000843">
    <property type="entry name" value="HTH_LacI"/>
</dbReference>
<evidence type="ECO:0000313" key="6">
    <source>
        <dbReference type="Proteomes" id="UP001285921"/>
    </source>
</evidence>
<dbReference type="PANTHER" id="PTHR30146">
    <property type="entry name" value="LACI-RELATED TRANSCRIPTIONAL REPRESSOR"/>
    <property type="match status" value="1"/>
</dbReference>
<proteinExistence type="predicted"/>
<evidence type="ECO:0000256" key="2">
    <source>
        <dbReference type="ARBA" id="ARBA00023125"/>
    </source>
</evidence>
<evidence type="ECO:0000256" key="1">
    <source>
        <dbReference type="ARBA" id="ARBA00023015"/>
    </source>
</evidence>
<dbReference type="EMBL" id="BTCL01000019">
    <property type="protein sequence ID" value="GMK47385.1"/>
    <property type="molecule type" value="Genomic_DNA"/>
</dbReference>
<dbReference type="PANTHER" id="PTHR30146:SF109">
    <property type="entry name" value="HTH-TYPE TRANSCRIPTIONAL REGULATOR GALS"/>
    <property type="match status" value="1"/>
</dbReference>
<dbReference type="RefSeq" id="WP_317981355.1">
    <property type="nucleotide sequence ID" value="NZ_BTCL01000019.1"/>
</dbReference>
<evidence type="ECO:0000313" key="5">
    <source>
        <dbReference type="EMBL" id="GMK47385.1"/>
    </source>
</evidence>
<dbReference type="InterPro" id="IPR028082">
    <property type="entry name" value="Peripla_BP_I"/>
</dbReference>
<dbReference type="Pfam" id="PF13377">
    <property type="entry name" value="Peripla_BP_3"/>
    <property type="match status" value="1"/>
</dbReference>